<comment type="function">
    <text evidence="8">Destroys radicals which are normally produced within the cells and which are toxic to biological systems.</text>
</comment>
<evidence type="ECO:0000256" key="2">
    <source>
        <dbReference type="ARBA" id="ARBA00022723"/>
    </source>
</evidence>
<dbReference type="GO" id="GO:0045454">
    <property type="term" value="P:cell redox homeostasis"/>
    <property type="evidence" value="ECO:0007669"/>
    <property type="project" value="EnsemblFungi"/>
</dbReference>
<evidence type="ECO:0000259" key="9">
    <source>
        <dbReference type="Pfam" id="PF00080"/>
    </source>
</evidence>
<dbReference type="FunFam" id="2.60.40.200:FF:000001">
    <property type="entry name" value="Superoxide dismutase [Cu-Zn]"/>
    <property type="match status" value="1"/>
</dbReference>
<dbReference type="GO" id="GO:0005507">
    <property type="term" value="F:copper ion binding"/>
    <property type="evidence" value="ECO:0007669"/>
    <property type="project" value="InterPro"/>
</dbReference>
<dbReference type="GO" id="GO:0005829">
    <property type="term" value="C:cytosol"/>
    <property type="evidence" value="ECO:0007669"/>
    <property type="project" value="EnsemblFungi"/>
</dbReference>
<evidence type="ECO:0000313" key="10">
    <source>
        <dbReference type="EMBL" id="CCH62142.1"/>
    </source>
</evidence>
<dbReference type="PROSITE" id="PS00087">
    <property type="entry name" value="SOD_CU_ZN_1"/>
    <property type="match status" value="1"/>
</dbReference>
<dbReference type="EMBL" id="HE806322">
    <property type="protein sequence ID" value="CCH62142.1"/>
    <property type="molecule type" value="Genomic_DNA"/>
</dbReference>
<comment type="catalytic activity">
    <reaction evidence="8">
        <text>2 superoxide + 2 H(+) = H2O2 + O2</text>
        <dbReference type="Rhea" id="RHEA:20696"/>
        <dbReference type="ChEBI" id="CHEBI:15378"/>
        <dbReference type="ChEBI" id="CHEBI:15379"/>
        <dbReference type="ChEBI" id="CHEBI:16240"/>
        <dbReference type="ChEBI" id="CHEBI:18421"/>
        <dbReference type="EC" id="1.15.1.1"/>
    </reaction>
</comment>
<evidence type="ECO:0000256" key="1">
    <source>
        <dbReference type="ARBA" id="ARBA00010457"/>
    </source>
</evidence>
<dbReference type="GO" id="GO:0031505">
    <property type="term" value="P:fungal-type cell wall organization"/>
    <property type="evidence" value="ECO:0007669"/>
    <property type="project" value="EnsemblFungi"/>
</dbReference>
<evidence type="ECO:0000256" key="4">
    <source>
        <dbReference type="ARBA" id="ARBA00022862"/>
    </source>
</evidence>
<organism evidence="10 11">
    <name type="scientific">Henningerozyma blattae (strain ATCC 34711 / CBS 6284 / DSM 70876 / NBRC 10599 / NRRL Y-10934 / UCD 77-7)</name>
    <name type="common">Yeast</name>
    <name type="synonym">Tetrapisispora blattae</name>
    <dbReference type="NCBI Taxonomy" id="1071380"/>
    <lineage>
        <taxon>Eukaryota</taxon>
        <taxon>Fungi</taxon>
        <taxon>Dikarya</taxon>
        <taxon>Ascomycota</taxon>
        <taxon>Saccharomycotina</taxon>
        <taxon>Saccharomycetes</taxon>
        <taxon>Saccharomycetales</taxon>
        <taxon>Saccharomycetaceae</taxon>
        <taxon>Henningerozyma</taxon>
    </lineage>
</organism>
<dbReference type="InterPro" id="IPR018152">
    <property type="entry name" value="SOD_Cu/Zn_BS"/>
</dbReference>
<dbReference type="GeneID" id="14497274"/>
<keyword evidence="6 8" id="KW-0186">Copper</keyword>
<evidence type="ECO:0000256" key="8">
    <source>
        <dbReference type="RuleBase" id="RU000393"/>
    </source>
</evidence>
<dbReference type="GO" id="GO:0006825">
    <property type="term" value="P:copper ion transport"/>
    <property type="evidence" value="ECO:0007669"/>
    <property type="project" value="EnsemblFungi"/>
</dbReference>
<comment type="cofactor">
    <cofactor evidence="8">
        <name>Cu cation</name>
        <dbReference type="ChEBI" id="CHEBI:23378"/>
    </cofactor>
    <text evidence="8">Binds 1 copper ion per subunit.</text>
</comment>
<keyword evidence="2 8" id="KW-0479">Metal-binding</keyword>
<keyword evidence="4" id="KW-0049">Antioxidant</keyword>
<dbReference type="Gene3D" id="2.60.40.200">
    <property type="entry name" value="Superoxide dismutase, copper/zinc binding domain"/>
    <property type="match status" value="1"/>
</dbReference>
<dbReference type="RefSeq" id="XP_004181661.1">
    <property type="nucleotide sequence ID" value="XM_004181613.1"/>
</dbReference>
<dbReference type="GO" id="GO:0050821">
    <property type="term" value="P:protein stabilization"/>
    <property type="evidence" value="ECO:0007669"/>
    <property type="project" value="EnsemblFungi"/>
</dbReference>
<comment type="cofactor">
    <cofactor evidence="8">
        <name>Zn(2+)</name>
        <dbReference type="ChEBI" id="CHEBI:29105"/>
    </cofactor>
    <text evidence="8">Binds 1 zinc ion per subunit.</text>
</comment>
<keyword evidence="7" id="KW-1015">Disulfide bond</keyword>
<name>I2H6Z0_HENB6</name>
<dbReference type="CDD" id="cd00305">
    <property type="entry name" value="Cu-Zn_Superoxide_Dismutase"/>
    <property type="match status" value="1"/>
</dbReference>
<gene>
    <name evidence="10" type="primary">TBLA0G02000</name>
    <name evidence="10" type="ORF">TBLA_0G02000</name>
</gene>
<dbReference type="GO" id="GO:0006882">
    <property type="term" value="P:intracellular zinc ion homeostasis"/>
    <property type="evidence" value="ECO:0007669"/>
    <property type="project" value="EnsemblFungi"/>
</dbReference>
<dbReference type="InterPro" id="IPR024134">
    <property type="entry name" value="SOD_Cu/Zn_/chaperone"/>
</dbReference>
<dbReference type="GO" id="GO:0045944">
    <property type="term" value="P:positive regulation of transcription by RNA polymerase II"/>
    <property type="evidence" value="ECO:0007669"/>
    <property type="project" value="EnsemblFungi"/>
</dbReference>
<evidence type="ECO:0000256" key="7">
    <source>
        <dbReference type="ARBA" id="ARBA00023157"/>
    </source>
</evidence>
<dbReference type="InParanoid" id="I2H6Z0"/>
<dbReference type="EC" id="1.15.1.1" evidence="8"/>
<dbReference type="AlphaFoldDB" id="I2H6Z0"/>
<dbReference type="FunCoup" id="I2H6Z0">
    <property type="interactions" value="845"/>
</dbReference>
<dbReference type="PROSITE" id="PS00332">
    <property type="entry name" value="SOD_CU_ZN_2"/>
    <property type="match status" value="1"/>
</dbReference>
<dbReference type="Pfam" id="PF00080">
    <property type="entry name" value="Sod_Cu"/>
    <property type="match status" value="1"/>
</dbReference>
<dbReference type="KEGG" id="tbl:TBLA_0G02000"/>
<comment type="similarity">
    <text evidence="1 8">Belongs to the Cu-Zn superoxide dismutase family.</text>
</comment>
<dbReference type="GO" id="GO:0016670">
    <property type="term" value="F:oxidoreductase activity, acting on a sulfur group of donors, oxygen as acceptor"/>
    <property type="evidence" value="ECO:0007669"/>
    <property type="project" value="EnsemblFungi"/>
</dbReference>
<dbReference type="HOGENOM" id="CLU_056632_4_1_1"/>
<dbReference type="STRING" id="1071380.I2H6Z0"/>
<dbReference type="InterPro" id="IPR036423">
    <property type="entry name" value="SOD-like_Cu/Zn_dom_sf"/>
</dbReference>
<dbReference type="Proteomes" id="UP000002866">
    <property type="component" value="Chromosome 7"/>
</dbReference>
<dbReference type="InterPro" id="IPR001424">
    <property type="entry name" value="SOD_Cu_Zn_dom"/>
</dbReference>
<dbReference type="OMA" id="AQRGFHI"/>
<dbReference type="PANTHER" id="PTHR10003">
    <property type="entry name" value="SUPEROXIDE DISMUTASE CU-ZN -RELATED"/>
    <property type="match status" value="1"/>
</dbReference>
<dbReference type="OrthoDB" id="2015551at2759"/>
<reference evidence="10 11" key="1">
    <citation type="journal article" date="2011" name="Proc. Natl. Acad. Sci. U.S.A.">
        <title>Evolutionary erosion of yeast sex chromosomes by mating-type switching accidents.</title>
        <authorList>
            <person name="Gordon J.L."/>
            <person name="Armisen D."/>
            <person name="Proux-Wera E."/>
            <person name="Oheigeartaigh S.S."/>
            <person name="Byrne K.P."/>
            <person name="Wolfe K.H."/>
        </authorList>
    </citation>
    <scope>NUCLEOTIDE SEQUENCE [LARGE SCALE GENOMIC DNA]</scope>
    <source>
        <strain evidence="11">ATCC 34711 / CBS 6284 / DSM 70876 / NBRC 10599 / NRRL Y-10934 / UCD 77-7</strain>
    </source>
</reference>
<accession>I2H6Z0</accession>
<dbReference type="PRINTS" id="PR00068">
    <property type="entry name" value="CUZNDISMTASE"/>
</dbReference>
<dbReference type="GO" id="GO:1901856">
    <property type="term" value="P:negative regulation of cellular respiration"/>
    <property type="evidence" value="ECO:0007669"/>
    <property type="project" value="EnsemblFungi"/>
</dbReference>
<dbReference type="eggNOG" id="KOG0441">
    <property type="taxonomic scope" value="Eukaryota"/>
</dbReference>
<dbReference type="GO" id="GO:1902693">
    <property type="term" value="C:superoxide dismutase complex"/>
    <property type="evidence" value="ECO:0007669"/>
    <property type="project" value="EnsemblFungi"/>
</dbReference>
<keyword evidence="3 8" id="KW-0862">Zinc</keyword>
<keyword evidence="5 8" id="KW-0560">Oxidoreductase</keyword>
<evidence type="ECO:0000256" key="5">
    <source>
        <dbReference type="ARBA" id="ARBA00023002"/>
    </source>
</evidence>
<keyword evidence="11" id="KW-1185">Reference proteome</keyword>
<evidence type="ECO:0000313" key="11">
    <source>
        <dbReference type="Proteomes" id="UP000002866"/>
    </source>
</evidence>
<dbReference type="SUPFAM" id="SSF49329">
    <property type="entry name" value="Cu,Zn superoxide dismutase-like"/>
    <property type="match status" value="1"/>
</dbReference>
<sequence>MVNAVCILTGSAGVSGLVRLTQESEDAPTTIEYEITGNTPNAERGFHIHQFGDLTNGCVTAGPHFNPFGKTHGSLTSEIRHVGDLGNVKTDANGVAKGTIVNDTIKLMGPYSVVGRAFVIHAGTDDVGLGGNEESLKTGNAGGRNACGTIGLSA</sequence>
<dbReference type="GO" id="GO:0005634">
    <property type="term" value="C:nucleus"/>
    <property type="evidence" value="ECO:0007669"/>
    <property type="project" value="EnsemblFungi"/>
</dbReference>
<evidence type="ECO:0000256" key="6">
    <source>
        <dbReference type="ARBA" id="ARBA00023008"/>
    </source>
</evidence>
<dbReference type="GO" id="GO:0005758">
    <property type="term" value="C:mitochondrial intermembrane space"/>
    <property type="evidence" value="ECO:0007669"/>
    <property type="project" value="EnsemblFungi"/>
</dbReference>
<dbReference type="GO" id="GO:0006878">
    <property type="term" value="P:intracellular copper ion homeostasis"/>
    <property type="evidence" value="ECO:0007669"/>
    <property type="project" value="EnsemblFungi"/>
</dbReference>
<dbReference type="GO" id="GO:0004784">
    <property type="term" value="F:superoxide dismutase activity"/>
    <property type="evidence" value="ECO:0007669"/>
    <property type="project" value="UniProtKB-EC"/>
</dbReference>
<evidence type="ECO:0000256" key="3">
    <source>
        <dbReference type="ARBA" id="ARBA00022833"/>
    </source>
</evidence>
<protein>
    <recommendedName>
        <fullName evidence="8">Superoxide dismutase [Cu-Zn]</fullName>
        <ecNumber evidence="8">1.15.1.1</ecNumber>
    </recommendedName>
</protein>
<feature type="domain" description="Superoxide dismutase copper/zinc binding" evidence="9">
    <location>
        <begin position="14"/>
        <end position="150"/>
    </location>
</feature>
<proteinExistence type="inferred from homology"/>